<dbReference type="AlphaFoldDB" id="A0A3P1B4M0"/>
<dbReference type="Proteomes" id="UP000268372">
    <property type="component" value="Unassembled WGS sequence"/>
</dbReference>
<gene>
    <name evidence="1" type="ORF">EG242_03990</name>
</gene>
<dbReference type="EMBL" id="RQTJ01000005">
    <property type="protein sequence ID" value="RRA96056.1"/>
    <property type="molecule type" value="Genomic_DNA"/>
</dbReference>
<proteinExistence type="predicted"/>
<keyword evidence="2" id="KW-1185">Reference proteome</keyword>
<comment type="caution">
    <text evidence="1">The sequence shown here is derived from an EMBL/GenBank/DDBJ whole genome shotgun (WGS) entry which is preliminary data.</text>
</comment>
<reference evidence="1 2" key="1">
    <citation type="submission" date="2018-11" db="EMBL/GenBank/DDBJ databases">
        <title>Flavobacterium sp. nov., YIM 102796 draft genome.</title>
        <authorList>
            <person name="Li G."/>
            <person name="Jiang Y."/>
        </authorList>
    </citation>
    <scope>NUCLEOTIDE SEQUENCE [LARGE SCALE GENOMIC DNA]</scope>
    <source>
        <strain evidence="1 2">YIM 102796</strain>
    </source>
</reference>
<evidence type="ECO:0000313" key="2">
    <source>
        <dbReference type="Proteomes" id="UP000268372"/>
    </source>
</evidence>
<organism evidence="1 2">
    <name type="scientific">Paenimyroides viscosum</name>
    <dbReference type="NCBI Taxonomy" id="2488729"/>
    <lineage>
        <taxon>Bacteria</taxon>
        <taxon>Pseudomonadati</taxon>
        <taxon>Bacteroidota</taxon>
        <taxon>Flavobacteriia</taxon>
        <taxon>Flavobacteriales</taxon>
        <taxon>Flavobacteriaceae</taxon>
        <taxon>Paenimyroides</taxon>
    </lineage>
</organism>
<dbReference type="RefSeq" id="WP_124898617.1">
    <property type="nucleotide sequence ID" value="NZ_RQTJ01000005.1"/>
</dbReference>
<name>A0A3P1B4M0_9FLAO</name>
<dbReference type="OrthoDB" id="708677at2"/>
<protein>
    <submittedName>
        <fullName evidence="1">Uncharacterized protein</fullName>
    </submittedName>
</protein>
<sequence>MKLLCLLMCIPFLNCSAQRKLNIETILAEPSRITQEDPETGKTIQRTTLSVVTNVLEPIIKLQSKANDKITFLLQGNVSSSGHSINKVRRIRLEKAQQEGNSVRLKYYVEIKYIPGKEGANVRGYNYSQQETYHIPEGVQSVYVEMYEDRINKKADSKQPYLKLVAEQVVEL</sequence>
<evidence type="ECO:0000313" key="1">
    <source>
        <dbReference type="EMBL" id="RRA96056.1"/>
    </source>
</evidence>
<accession>A0A3P1B4M0</accession>